<keyword evidence="1" id="KW-1133">Transmembrane helix</keyword>
<evidence type="ECO:0000259" key="2">
    <source>
        <dbReference type="SMART" id="SM00894"/>
    </source>
</evidence>
<reference evidence="3 4" key="1">
    <citation type="submission" date="2024-05" db="EMBL/GenBank/DDBJ databases">
        <title>Sinomonas sp. nov., isolated from a waste landfill.</title>
        <authorList>
            <person name="Zhao Y."/>
        </authorList>
    </citation>
    <scope>NUCLEOTIDE SEQUENCE [LARGE SCALE GENOMIC DNA]</scope>
    <source>
        <strain evidence="3 4">CCTCC AB2014300</strain>
    </source>
</reference>
<dbReference type="EMBL" id="JBDFRB010000005">
    <property type="protein sequence ID" value="MEN2744411.1"/>
    <property type="molecule type" value="Genomic_DNA"/>
</dbReference>
<feature type="transmembrane region" description="Helical" evidence="1">
    <location>
        <begin position="72"/>
        <end position="96"/>
    </location>
</feature>
<accession>A0ABU9WYZ0</accession>
<dbReference type="Pfam" id="PF05901">
    <property type="entry name" value="Excalibur"/>
    <property type="match status" value="1"/>
</dbReference>
<evidence type="ECO:0000313" key="3">
    <source>
        <dbReference type="EMBL" id="MEN2744411.1"/>
    </source>
</evidence>
<keyword evidence="1" id="KW-0472">Membrane</keyword>
<dbReference type="SMART" id="SM00894">
    <property type="entry name" value="Excalibur"/>
    <property type="match status" value="1"/>
</dbReference>
<keyword evidence="1" id="KW-0812">Transmembrane</keyword>
<dbReference type="InterPro" id="IPR008613">
    <property type="entry name" value="Excalibur_Ca-bd_domain"/>
</dbReference>
<dbReference type="RefSeq" id="WP_345884411.1">
    <property type="nucleotide sequence ID" value="NZ_JBDFRB010000005.1"/>
</dbReference>
<feature type="domain" description="Excalibur calcium-binding" evidence="2">
    <location>
        <begin position="95"/>
        <end position="131"/>
    </location>
</feature>
<sequence length="196" mass="19337">MKFVLYACNTTAEEMAGIGDARRAVISRTEKDSTVEVLPLARASGSEGNSPSGLIRRLIPNSGGSMKRISTIFSLVATAGLLGLSATPAAAVVAAYPSCGAAAAVGVYNIPAGAPGYGPHLDADNDGIGCENAAFAYRPEPGPGNQVVQMPVGGAATGVTVESPNPLGAAALGGGLILAAVAGGTYVVRRANAGRG</sequence>
<evidence type="ECO:0000313" key="4">
    <source>
        <dbReference type="Proteomes" id="UP001422074"/>
    </source>
</evidence>
<protein>
    <submittedName>
        <fullName evidence="3">Excalibur calcium-binding domain-containing protein</fullName>
    </submittedName>
</protein>
<name>A0ABU9WYZ0_9MICC</name>
<keyword evidence="4" id="KW-1185">Reference proteome</keyword>
<comment type="caution">
    <text evidence="3">The sequence shown here is derived from an EMBL/GenBank/DDBJ whole genome shotgun (WGS) entry which is preliminary data.</text>
</comment>
<proteinExistence type="predicted"/>
<organism evidence="3 4">
    <name type="scientific">Sinomonas halotolerans</name>
    <dbReference type="NCBI Taxonomy" id="1644133"/>
    <lineage>
        <taxon>Bacteria</taxon>
        <taxon>Bacillati</taxon>
        <taxon>Actinomycetota</taxon>
        <taxon>Actinomycetes</taxon>
        <taxon>Micrococcales</taxon>
        <taxon>Micrococcaceae</taxon>
        <taxon>Sinomonas</taxon>
    </lineage>
</organism>
<evidence type="ECO:0000256" key="1">
    <source>
        <dbReference type="SAM" id="Phobius"/>
    </source>
</evidence>
<feature type="transmembrane region" description="Helical" evidence="1">
    <location>
        <begin position="167"/>
        <end position="188"/>
    </location>
</feature>
<gene>
    <name evidence="3" type="ORF">ABCQ75_07640</name>
</gene>
<dbReference type="Proteomes" id="UP001422074">
    <property type="component" value="Unassembled WGS sequence"/>
</dbReference>